<keyword evidence="3" id="KW-1185">Reference proteome</keyword>
<feature type="compositionally biased region" description="Acidic residues" evidence="1">
    <location>
        <begin position="341"/>
        <end position="357"/>
    </location>
</feature>
<gene>
    <name evidence="2" type="ORF">DVS28_a4117</name>
</gene>
<feature type="region of interest" description="Disordered" evidence="1">
    <location>
        <begin position="84"/>
        <end position="120"/>
    </location>
</feature>
<evidence type="ECO:0000313" key="2">
    <source>
        <dbReference type="EMBL" id="AXV08784.1"/>
    </source>
</evidence>
<feature type="compositionally biased region" description="Low complexity" evidence="1">
    <location>
        <begin position="308"/>
        <end position="321"/>
    </location>
</feature>
<reference evidence="2 3" key="1">
    <citation type="submission" date="2018-09" db="EMBL/GenBank/DDBJ databases">
        <title>Complete genome sequence of Euzebya sp. DY32-46 isolated from seawater of Pacific Ocean.</title>
        <authorList>
            <person name="Xu L."/>
            <person name="Wu Y.-H."/>
            <person name="Xu X.-W."/>
        </authorList>
    </citation>
    <scope>NUCLEOTIDE SEQUENCE [LARGE SCALE GENOMIC DNA]</scope>
    <source>
        <strain evidence="2 3">DY32-46</strain>
    </source>
</reference>
<dbReference type="EMBL" id="CP031165">
    <property type="protein sequence ID" value="AXV08784.1"/>
    <property type="molecule type" value="Genomic_DNA"/>
</dbReference>
<feature type="compositionally biased region" description="Polar residues" evidence="1">
    <location>
        <begin position="290"/>
        <end position="300"/>
    </location>
</feature>
<proteinExistence type="predicted"/>
<name>A0A346Y2T7_9ACTN</name>
<organism evidence="2 3">
    <name type="scientific">Euzebya pacifica</name>
    <dbReference type="NCBI Taxonomy" id="1608957"/>
    <lineage>
        <taxon>Bacteria</taxon>
        <taxon>Bacillati</taxon>
        <taxon>Actinomycetota</taxon>
        <taxon>Nitriliruptoria</taxon>
        <taxon>Euzebyales</taxon>
    </lineage>
</organism>
<evidence type="ECO:0000256" key="1">
    <source>
        <dbReference type="SAM" id="MobiDB-lite"/>
    </source>
</evidence>
<dbReference type="AlphaFoldDB" id="A0A346Y2T7"/>
<evidence type="ECO:0000313" key="3">
    <source>
        <dbReference type="Proteomes" id="UP000264006"/>
    </source>
</evidence>
<dbReference type="KEGG" id="euz:DVS28_a4117"/>
<feature type="region of interest" description="Disordered" evidence="1">
    <location>
        <begin position="255"/>
        <end position="367"/>
    </location>
</feature>
<sequence length="367" mass="38217">MPSRAAARRLRDGLRREVDEYRETLAEDLVDAHLWAEQGDHDRAIATLESHLASLEQLQTQVQRVVAGAMVERDAEDVVDRAVRPLPQDVPPPPPPIPGAIDVREDPRGDDREMEPAVGGTAVGGSLRRGIVAAVAVAAIAFVGLGPLQSPQPDPLLAAVQASEFALAAAEAAESGQASDVRVLTARSASLHDAIDSLPIDVRNEPEVRSWLRMVITDQHAALTVLVGTVPTVDVLLADLGRLAADLDIPLPVRPEAPISPDMPDLDDVDPSTDGGQAAEPAPRPGHGPTTDQPATTGSGQDRPEPAPTTASTSPPAAADPEPTPSEPAGEDFLLPPVDLDGGDEDQGDGFETDFGDADGLGSMSAG</sequence>
<feature type="compositionally biased region" description="Basic and acidic residues" evidence="1">
    <location>
        <begin position="102"/>
        <end position="115"/>
    </location>
</feature>
<feature type="compositionally biased region" description="Pro residues" evidence="1">
    <location>
        <begin position="88"/>
        <end position="98"/>
    </location>
</feature>
<dbReference type="OrthoDB" id="9850308at2"/>
<protein>
    <submittedName>
        <fullName evidence="2">Uncharacterized protein</fullName>
    </submittedName>
</protein>
<accession>A0A346Y2T7</accession>
<dbReference type="Proteomes" id="UP000264006">
    <property type="component" value="Chromosome"/>
</dbReference>